<evidence type="ECO:0000259" key="2">
    <source>
        <dbReference type="Pfam" id="PF23154"/>
    </source>
</evidence>
<dbReference type="Proteomes" id="UP001151699">
    <property type="component" value="Chromosome A"/>
</dbReference>
<proteinExistence type="predicted"/>
<evidence type="ECO:0000313" key="4">
    <source>
        <dbReference type="Proteomes" id="UP001151699"/>
    </source>
</evidence>
<dbReference type="EMBL" id="WJQU01000001">
    <property type="protein sequence ID" value="KAJ6645474.1"/>
    <property type="molecule type" value="Genomic_DNA"/>
</dbReference>
<dbReference type="InterPro" id="IPR029058">
    <property type="entry name" value="AB_hydrolase_fold"/>
</dbReference>
<dbReference type="InterPro" id="IPR026555">
    <property type="entry name" value="NSL3/Tex30"/>
</dbReference>
<dbReference type="GO" id="GO:0045944">
    <property type="term" value="P:positive regulation of transcription by RNA polymerase II"/>
    <property type="evidence" value="ECO:0007669"/>
    <property type="project" value="TreeGrafter"/>
</dbReference>
<feature type="compositionally biased region" description="Polar residues" evidence="1">
    <location>
        <begin position="475"/>
        <end position="491"/>
    </location>
</feature>
<dbReference type="SUPFAM" id="SSF53474">
    <property type="entry name" value="alpha/beta-Hydrolases"/>
    <property type="match status" value="1"/>
</dbReference>
<feature type="region of interest" description="Disordered" evidence="1">
    <location>
        <begin position="475"/>
        <end position="545"/>
    </location>
</feature>
<dbReference type="GO" id="GO:0044545">
    <property type="term" value="C:NSL complex"/>
    <property type="evidence" value="ECO:0007669"/>
    <property type="project" value="TreeGrafter"/>
</dbReference>
<dbReference type="OrthoDB" id="6415022at2759"/>
<dbReference type="Pfam" id="PF23154">
    <property type="entry name" value="KANSL3_1st"/>
    <property type="match status" value="1"/>
</dbReference>
<evidence type="ECO:0000256" key="1">
    <source>
        <dbReference type="SAM" id="MobiDB-lite"/>
    </source>
</evidence>
<accession>A0A9Q0S565</accession>
<comment type="caution">
    <text evidence="3">The sequence shown here is derived from an EMBL/GenBank/DDBJ whole genome shotgun (WGS) entry which is preliminary data.</text>
</comment>
<dbReference type="Gene3D" id="3.40.50.1820">
    <property type="entry name" value="alpha/beta hydrolase"/>
    <property type="match status" value="1"/>
</dbReference>
<reference evidence="3" key="1">
    <citation type="submission" date="2022-07" db="EMBL/GenBank/DDBJ databases">
        <authorList>
            <person name="Trinca V."/>
            <person name="Uliana J.V.C."/>
            <person name="Torres T.T."/>
            <person name="Ward R.J."/>
            <person name="Monesi N."/>
        </authorList>
    </citation>
    <scope>NUCLEOTIDE SEQUENCE</scope>
    <source>
        <strain evidence="3">HSMRA1968</strain>
        <tissue evidence="3">Whole embryos</tissue>
    </source>
</reference>
<keyword evidence="4" id="KW-1185">Reference proteome</keyword>
<dbReference type="InterPro" id="IPR056519">
    <property type="entry name" value="KANSL3_1st"/>
</dbReference>
<dbReference type="AlphaFoldDB" id="A0A9Q0S565"/>
<protein>
    <submittedName>
        <fullName evidence="3">KAT8 regulatory NSL complex subunit 3</fullName>
    </submittedName>
</protein>
<gene>
    <name evidence="3" type="primary">kansl3</name>
    <name evidence="3" type="ORF">Bhyg_00680</name>
</gene>
<sequence>MKHKSPGIYCVVDNKEKNLLKRCMIGATHFDNILQMEHSYSRDWRPMEGAQVMTTKTIMVHKPPQCPSCHTHDDGIDVSEPNPPIPPYNEDAARASMEEMEKIALSLRTTSSDDENWEERIKKHHWTKSEHTIFDAVTNILDKDHLARLANKDRANEPVIRRSIIDKSVSRIRIALTKVDWSTKTIQWLHGLLMDHLSPSYMASYLDILQTLKTKVPALADRIMFGRPISHNHDVLGSVLRPAWEPQVTTKGRKLPGNAVIVVVPSSPLVSPPSRRRQRWYSLFSTMGTVVPLQLNMNSKVIQHQPIHTVADQMIAVARARMQEIRLEYLGRPIILVGFNAGAAFALQLALVENVSSVICIGLAYNTLIGIRGQPDDKILDLTTPVMFVSGQNSARASQEEIESLREKMKAQTSLAVVGSADDVLRIGKHKRQIEGVTQTMADSMDDIWEFASTCIINPPAPRDFQKENSAMNNTNGGHVSSSYNKVTSHGVTGKKRKTSLTDSDISKPKMIRSDGYAKILGPPRKVGRPRIHPQPTSPKKMKPKIVQPSADALNMAIESILPKNQTTIKEIKASEITTSYTILTNVVPTTSAKLDVKTVPSSAIQTTVPSTGVNKIITIPLNIQRQMKNVKVVPPNQFIQMKQSAAANASKVFTLKPSPTMKQANSPLQYTVRAQPTTDLRQFKTSSLTPLKLTSGSGAQILSSVQIKPPQPKTTIAINPSKFTIVNQASTSSGTLINKIITTTPTTGTVNKLDSNISSTDIFDIPILFADNDGNIQDSETNPEVTTIASPSPAPIVISPQQNSRIFVNTANPIKATTISAPTLNKMVLINRSGQVKAVTTSPSGTIRPIPPLKYTRVLVSTPTSSPIATINKTDQTVSGATSIVTSTTTTSQPVFKQKSFLQAGSKVEIVNNTIIKSSPNSVTSVATQQAKYKPIVINVDSDKATVKSIIRVGDTQIKTPQTILLKPTSKTFPILNSGILNHRSLTVRKVVNLMTTPKQVTTTSPSGGTGGSDVEMIVVPQSTEE</sequence>
<feature type="domain" description="KANSL3 helical" evidence="2">
    <location>
        <begin position="100"/>
        <end position="221"/>
    </location>
</feature>
<evidence type="ECO:0000313" key="3">
    <source>
        <dbReference type="EMBL" id="KAJ6645474.1"/>
    </source>
</evidence>
<name>A0A9Q0S565_9DIPT</name>
<dbReference type="PANTHER" id="PTHR13136">
    <property type="entry name" value="TESTIS DEVELOPMENT PROTEIN PRTD"/>
    <property type="match status" value="1"/>
</dbReference>
<dbReference type="PANTHER" id="PTHR13136:SF16">
    <property type="entry name" value="KAT8 REGULATORY NSL COMPLEX SUBUNIT 3"/>
    <property type="match status" value="1"/>
</dbReference>
<organism evidence="3 4">
    <name type="scientific">Pseudolycoriella hygida</name>
    <dbReference type="NCBI Taxonomy" id="35572"/>
    <lineage>
        <taxon>Eukaryota</taxon>
        <taxon>Metazoa</taxon>
        <taxon>Ecdysozoa</taxon>
        <taxon>Arthropoda</taxon>
        <taxon>Hexapoda</taxon>
        <taxon>Insecta</taxon>
        <taxon>Pterygota</taxon>
        <taxon>Neoptera</taxon>
        <taxon>Endopterygota</taxon>
        <taxon>Diptera</taxon>
        <taxon>Nematocera</taxon>
        <taxon>Sciaroidea</taxon>
        <taxon>Sciaridae</taxon>
        <taxon>Pseudolycoriella</taxon>
    </lineage>
</organism>